<dbReference type="KEGG" id="qsa:O6P43_003151"/>
<dbReference type="Pfam" id="PF20431">
    <property type="entry name" value="E_motif"/>
    <property type="match status" value="1"/>
</dbReference>
<protein>
    <submittedName>
        <fullName evidence="5">Pentatricopeptide repeat-containing protein</fullName>
    </submittedName>
</protein>
<comment type="similarity">
    <text evidence="1">Belongs to the PPR family. PCMP-H subfamily.</text>
</comment>
<dbReference type="PANTHER" id="PTHR47926">
    <property type="entry name" value="PENTATRICOPEPTIDE REPEAT-CONTAINING PROTEIN"/>
    <property type="match status" value="1"/>
</dbReference>
<feature type="repeat" description="PPR" evidence="3">
    <location>
        <begin position="136"/>
        <end position="170"/>
    </location>
</feature>
<feature type="repeat" description="PPR" evidence="3">
    <location>
        <begin position="383"/>
        <end position="417"/>
    </location>
</feature>
<gene>
    <name evidence="5" type="ORF">O6P43_003151</name>
</gene>
<feature type="repeat" description="PPR" evidence="3">
    <location>
        <begin position="247"/>
        <end position="277"/>
    </location>
</feature>
<dbReference type="PANTHER" id="PTHR47926:SF541">
    <property type="entry name" value="DYW DOMAIN-CONTAINING PROTEIN"/>
    <property type="match status" value="1"/>
</dbReference>
<keyword evidence="2" id="KW-0677">Repeat</keyword>
<dbReference type="AlphaFoldDB" id="A0AAD7QE27"/>
<dbReference type="InterPro" id="IPR032867">
    <property type="entry name" value="DYW_dom"/>
</dbReference>
<dbReference type="InterPro" id="IPR002885">
    <property type="entry name" value="PPR_rpt"/>
</dbReference>
<evidence type="ECO:0000256" key="2">
    <source>
        <dbReference type="ARBA" id="ARBA00022737"/>
    </source>
</evidence>
<dbReference type="FunFam" id="1.25.40.10:FF:002540">
    <property type="entry name" value="Pentatricopeptide repeat-containing protein"/>
    <property type="match status" value="1"/>
</dbReference>
<proteinExistence type="inferred from homology"/>
<feature type="repeat" description="PPR" evidence="3">
    <location>
        <begin position="515"/>
        <end position="549"/>
    </location>
</feature>
<dbReference type="GO" id="GO:0003723">
    <property type="term" value="F:RNA binding"/>
    <property type="evidence" value="ECO:0007669"/>
    <property type="project" value="InterPro"/>
</dbReference>
<dbReference type="EMBL" id="JARAOO010000002">
    <property type="protein sequence ID" value="KAJ7979790.1"/>
    <property type="molecule type" value="Genomic_DNA"/>
</dbReference>
<accession>A0AAD7QE27</accession>
<feature type="repeat" description="PPR" evidence="3">
    <location>
        <begin position="278"/>
        <end position="312"/>
    </location>
</feature>
<dbReference type="Proteomes" id="UP001163823">
    <property type="component" value="Chromosome 2"/>
</dbReference>
<keyword evidence="6" id="KW-1185">Reference proteome</keyword>
<dbReference type="Pfam" id="PF01535">
    <property type="entry name" value="PPR"/>
    <property type="match status" value="6"/>
</dbReference>
<dbReference type="FunFam" id="1.25.40.10:FF:000566">
    <property type="entry name" value="Pentatricopeptide repeat-containing protein"/>
    <property type="match status" value="1"/>
</dbReference>
<dbReference type="GO" id="GO:0009451">
    <property type="term" value="P:RNA modification"/>
    <property type="evidence" value="ECO:0007669"/>
    <property type="project" value="InterPro"/>
</dbReference>
<dbReference type="InterPro" id="IPR011990">
    <property type="entry name" value="TPR-like_helical_dom_sf"/>
</dbReference>
<feature type="domain" description="DYW" evidence="4">
    <location>
        <begin position="730"/>
        <end position="822"/>
    </location>
</feature>
<organism evidence="5 6">
    <name type="scientific">Quillaja saponaria</name>
    <name type="common">Soap bark tree</name>
    <dbReference type="NCBI Taxonomy" id="32244"/>
    <lineage>
        <taxon>Eukaryota</taxon>
        <taxon>Viridiplantae</taxon>
        <taxon>Streptophyta</taxon>
        <taxon>Embryophyta</taxon>
        <taxon>Tracheophyta</taxon>
        <taxon>Spermatophyta</taxon>
        <taxon>Magnoliopsida</taxon>
        <taxon>eudicotyledons</taxon>
        <taxon>Gunneridae</taxon>
        <taxon>Pentapetalae</taxon>
        <taxon>rosids</taxon>
        <taxon>fabids</taxon>
        <taxon>Fabales</taxon>
        <taxon>Quillajaceae</taxon>
        <taxon>Quillaja</taxon>
    </lineage>
</organism>
<dbReference type="NCBIfam" id="TIGR00756">
    <property type="entry name" value="PPR"/>
    <property type="match status" value="6"/>
</dbReference>
<dbReference type="SUPFAM" id="SSF48452">
    <property type="entry name" value="TPR-like"/>
    <property type="match status" value="1"/>
</dbReference>
<dbReference type="InterPro" id="IPR046960">
    <property type="entry name" value="PPR_At4g14850-like_plant"/>
</dbReference>
<dbReference type="Gene3D" id="1.25.40.10">
    <property type="entry name" value="Tetratricopeptide repeat domain"/>
    <property type="match status" value="5"/>
</dbReference>
<evidence type="ECO:0000259" key="4">
    <source>
        <dbReference type="Pfam" id="PF14432"/>
    </source>
</evidence>
<name>A0AAD7QE27_QUISA</name>
<dbReference type="Pfam" id="PF13041">
    <property type="entry name" value="PPR_2"/>
    <property type="match status" value="3"/>
</dbReference>
<evidence type="ECO:0000313" key="5">
    <source>
        <dbReference type="EMBL" id="KAJ7979789.1"/>
    </source>
</evidence>
<evidence type="ECO:0000256" key="1">
    <source>
        <dbReference type="ARBA" id="ARBA00006643"/>
    </source>
</evidence>
<feature type="repeat" description="PPR" evidence="3">
    <location>
        <begin position="418"/>
        <end position="448"/>
    </location>
</feature>
<dbReference type="EMBL" id="JARAOO010000002">
    <property type="protein sequence ID" value="KAJ7979789.1"/>
    <property type="molecule type" value="Genomic_DNA"/>
</dbReference>
<evidence type="ECO:0000256" key="3">
    <source>
        <dbReference type="PROSITE-ProRule" id="PRU00708"/>
    </source>
</evidence>
<sequence length="822" mass="92410">MCRFPAKQIQIARFNRNDMAFNSFHLKNIWDVRTVANHYAAQLNLCCPHSPISSTKAQTVHAHMIASGFKPRGHILNRLIDIYCKSFNIRYAQQLFDKIPQPDIVARTTLIAAYSASGNLKLAQEIFSGTPLCMRDTVCYNAMITCYSHNHDGHAAIELFRDMLWNKFGPDNFTFSSVLSALALVADDERHCHQMHCVVLKSGTGLVTSVLNALISAYVKCASSAVASSSLLMASARKLFDEMPAKDELSWTTMITGYVRNDDLDSAREFLDGMTEKLVVAWNAMISGYVHHGLFEEAFEMFRKMLLMGIQQDEYTYTSVISASANGGMFQYGRQVHAYIVRTVVRPSTDFLLSVNNALVTLYSKCSKLDEAQEIFNMMPIRDLVSWNAILSGYVNAGHIEEARSIFREMPEKNLLTWTVMISALAQNGFGEEGLKLFNQMKLEGLDPCDYAYAGAVTSCAVLGSLENGRQLHSQLVRLGHDSSLSVGNALITMYARCGLSEDAYSMFLTMPYVDSVSWNAMIAALAQHGHGAQAIDLFEQMLKEDILPDRITFLTILSACSHAGLVKQGCHYFETMCGSYGITPGEDHYARMVDLLCRAGKFSEAKNLIESMPFEPGAPIWEALLAGCRIHGNLELGIQAADRLFKLMPQHDGTYILLSNMYATLGRWDDVSKVRMLMRERGIKKEPGCSWIEVESNVHVFLVDDTVHPEIQAVYNYLEQMVLEMRKLGYVPDTKFVLHDMESEHKEYALSTHSEKLAVVFGIMKLPPGATIRVFKNLRICGDCHNAFKFISKVVEREIVVRDGKRFHHFRNGECSCRDYW</sequence>
<dbReference type="InterPro" id="IPR046848">
    <property type="entry name" value="E_motif"/>
</dbReference>
<reference evidence="5" key="1">
    <citation type="journal article" date="2023" name="Science">
        <title>Elucidation of the pathway for biosynthesis of saponin adjuvants from the soapbark tree.</title>
        <authorList>
            <person name="Reed J."/>
            <person name="Orme A."/>
            <person name="El-Demerdash A."/>
            <person name="Owen C."/>
            <person name="Martin L.B.B."/>
            <person name="Misra R.C."/>
            <person name="Kikuchi S."/>
            <person name="Rejzek M."/>
            <person name="Martin A.C."/>
            <person name="Harkess A."/>
            <person name="Leebens-Mack J."/>
            <person name="Louveau T."/>
            <person name="Stephenson M.J."/>
            <person name="Osbourn A."/>
        </authorList>
    </citation>
    <scope>NUCLEOTIDE SEQUENCE</scope>
    <source>
        <strain evidence="5">S10</strain>
    </source>
</reference>
<evidence type="ECO:0000313" key="6">
    <source>
        <dbReference type="Proteomes" id="UP001163823"/>
    </source>
</evidence>
<dbReference type="PROSITE" id="PS51375">
    <property type="entry name" value="PPR"/>
    <property type="match status" value="6"/>
</dbReference>
<comment type="caution">
    <text evidence="5">The sequence shown here is derived from an EMBL/GenBank/DDBJ whole genome shotgun (WGS) entry which is preliminary data.</text>
</comment>
<dbReference type="Pfam" id="PF14432">
    <property type="entry name" value="DYW_deaminase"/>
    <property type="match status" value="1"/>
</dbReference>
<dbReference type="GO" id="GO:0008270">
    <property type="term" value="F:zinc ion binding"/>
    <property type="evidence" value="ECO:0007669"/>
    <property type="project" value="InterPro"/>
</dbReference>